<evidence type="ECO:0000256" key="4">
    <source>
        <dbReference type="ARBA" id="ARBA00022553"/>
    </source>
</evidence>
<evidence type="ECO:0000256" key="8">
    <source>
        <dbReference type="ARBA" id="ARBA00022840"/>
    </source>
</evidence>
<keyword evidence="5 13" id="KW-0808">Transferase</keyword>
<feature type="compositionally biased region" description="Polar residues" evidence="11">
    <location>
        <begin position="1450"/>
        <end position="1460"/>
    </location>
</feature>
<evidence type="ECO:0000256" key="7">
    <source>
        <dbReference type="ARBA" id="ARBA00022777"/>
    </source>
</evidence>
<dbReference type="InterPro" id="IPR017441">
    <property type="entry name" value="Protein_kinase_ATP_BS"/>
</dbReference>
<dbReference type="InterPro" id="IPR000270">
    <property type="entry name" value="PB1_dom"/>
</dbReference>
<dbReference type="GO" id="GO:0004672">
    <property type="term" value="F:protein kinase activity"/>
    <property type="evidence" value="ECO:0000318"/>
    <property type="project" value="GO_Central"/>
</dbReference>
<sequence>MAFDQNYIPKDLRPINVARTIPEEPRIAATSAIAVASTATGAPSIATTATNRNPEIFAHPDGSIPVFYPANLSDATGFVGLAYGNPAPGWAPRLTVPVGSVSVAGVNTTGAGFSYSPNLGNRVVTNAVDHAANDMVTGLGGSPHLGNRVDANGISESASVAFGYNPNLGSHGSGSGVDHGSEEGGDDSVPGKKVKFLCSFGGKILPRPSDGMLRYVGGQTRIIGVRRDVSFNELVQKMMDTYGQPVVIKYQLPDEDLDALVSVSCADDLDNMMDEYEKLVQRDGSAKLRVFLFSATELDATGLVQFGDLHDSGQRYVDAVNGIMEGAGSGIARKESITSATSTQNSDFSGTEAVDNSGPGQVEVSGASATSMFSSSGNQMTPHDNNPNFLPVEPNPQVHADPSAVSMGIPMVKSGPPQSLSSQPEVEFERSIPVTVPQEHLGYDFQQAGIGIPPPAPQFQAYADPRQEITNHADYMHFPAHMRFPNAQLLGPAGSVFSQQQIRDNNPGVAAHPFIPAVHMTMTAASSHVAIRPTMVQPLVQPQQNHVERYSDENTFGTRILQLPVDQSYSAYQAQLPPAIIGGGYSWHPVPQRGHIVFSDGSVSRQQAVFPENVQRLDDCIMCQKALPHAHSDPSVQDPRESGVSPLPDSHLVHHSLLLGDTMKTQPFSRGMVGGILGDGIVEQGSGARSTAFSLVDHQLGLQQSEGVVFSQNLDSIHDNERTAGQKIGNSDQSKTAVSHSVMGGPGYIDAIPQSHLEDTIQQHVVPGQCHFNEEALHKHNIGDFPHFPGVIQASENLGHELPLEYSGKLPHVVPKEDVVDSCVSYDQLRPIDGMMETLRMCPTEIIANNEQSKSPADKLRKEEILDHRAQQIAGRDVLLDTTYNKPQVLIDSNHVKQTEVLPTSIEGSYVYNTRLMDSYEVTQLPISGNQGSYPQSKIGVHLLDSDEFSYGNPAPSGFEPGYALDRIPPVVGWKNDASRLQPNIGLPEMEAASNVPSSVASSGRLGDIQDSSNSLFSNQDPWTLRHDAHLPPPRPSKILTKKEAYGTKDLFCENQSNAGELTSDGLLGDASSQTLWNTKKDIHSEQVPSSKGSAEEHIKQELRAVAEDVAASVFSSATTNPDSLVHERNESAYEASQHKEVSNKDVEMQHEAKFEVLILFSFGCLHIIKNIDLEELQELGSGTFGTVYHGKWRGTDVAIKRINDRCFAGKPSEQDRMIEDFWNEAIKLADLHHPNVVAFYGVVLDGPGGSVATVTEYMVNGSLRNALQKNERSLDKRKRLLIAMDVAFGMEYLHGKNIVHFDLKSDNLLVNLRDPHRPICKVGDLGLSKVKCQTLISGGVRGTLPWMAPELLNGSSSLVSEKVDVFSFGIVLWELLTGEEPYADLHYGAIIGGIVSNTLRPAVPESCDPEWKSLMERCWSSEPSERPNFTEIANELRAMASKIPPKGHNPTQQQPQVQH</sequence>
<dbReference type="InterPro" id="IPR000719">
    <property type="entry name" value="Prot_kinase_dom"/>
</dbReference>
<dbReference type="GO" id="GO:0004715">
    <property type="term" value="F:non-membrane spanning protein tyrosine kinase activity"/>
    <property type="evidence" value="ECO:0007669"/>
    <property type="project" value="UniProtKB-EC"/>
</dbReference>
<evidence type="ECO:0000256" key="1">
    <source>
        <dbReference type="ARBA" id="ARBA00004496"/>
    </source>
</evidence>
<dbReference type="eggNOG" id="KOG0192">
    <property type="taxonomic scope" value="Eukaryota"/>
</dbReference>
<evidence type="ECO:0000256" key="6">
    <source>
        <dbReference type="ARBA" id="ARBA00022741"/>
    </source>
</evidence>
<dbReference type="SMART" id="SM00220">
    <property type="entry name" value="S_TKc"/>
    <property type="match status" value="1"/>
</dbReference>
<dbReference type="InterPro" id="IPR001245">
    <property type="entry name" value="Ser-Thr/Tyr_kinase_cat_dom"/>
</dbReference>
<dbReference type="PROSITE" id="PS50011">
    <property type="entry name" value="PROTEIN_KINASE_DOM"/>
    <property type="match status" value="1"/>
</dbReference>
<dbReference type="InterPro" id="IPR008271">
    <property type="entry name" value="Ser/Thr_kinase_AS"/>
</dbReference>
<protein>
    <submittedName>
        <fullName evidence="13">Serine/threonine protein kinase, putative</fullName>
        <ecNumber evidence="13">2.7.10.2</ecNumber>
    </submittedName>
</protein>
<feature type="compositionally biased region" description="Low complexity" evidence="11">
    <location>
        <begin position="365"/>
        <end position="377"/>
    </location>
</feature>
<dbReference type="Gene3D" id="3.30.200.20">
    <property type="entry name" value="Phosphorylase Kinase, domain 1"/>
    <property type="match status" value="1"/>
</dbReference>
<dbReference type="SUPFAM" id="SSF56112">
    <property type="entry name" value="Protein kinase-like (PK-like)"/>
    <property type="match status" value="1"/>
</dbReference>
<keyword evidence="4" id="KW-0597">Phosphoprotein</keyword>
<feature type="compositionally biased region" description="Polar residues" evidence="11">
    <location>
        <begin position="337"/>
        <end position="349"/>
    </location>
</feature>
<dbReference type="Gene3D" id="3.10.20.90">
    <property type="entry name" value="Phosphatidylinositol 3-kinase Catalytic Subunit, Chain A, domain 1"/>
    <property type="match status" value="1"/>
</dbReference>
<organism evidence="13 14">
    <name type="scientific">Ricinus communis</name>
    <name type="common">Castor bean</name>
    <dbReference type="NCBI Taxonomy" id="3988"/>
    <lineage>
        <taxon>Eukaryota</taxon>
        <taxon>Viridiplantae</taxon>
        <taxon>Streptophyta</taxon>
        <taxon>Embryophyta</taxon>
        <taxon>Tracheophyta</taxon>
        <taxon>Spermatophyta</taxon>
        <taxon>Magnoliopsida</taxon>
        <taxon>eudicotyledons</taxon>
        <taxon>Gunneridae</taxon>
        <taxon>Pentapetalae</taxon>
        <taxon>rosids</taxon>
        <taxon>fabids</taxon>
        <taxon>Malpighiales</taxon>
        <taxon>Euphorbiaceae</taxon>
        <taxon>Acalyphoideae</taxon>
        <taxon>Acalypheae</taxon>
        <taxon>Ricinus</taxon>
    </lineage>
</organism>
<feature type="domain" description="Protein kinase" evidence="12">
    <location>
        <begin position="1174"/>
        <end position="1440"/>
    </location>
</feature>
<dbReference type="Pfam" id="PF07714">
    <property type="entry name" value="PK_Tyr_Ser-Thr"/>
    <property type="match status" value="1"/>
</dbReference>
<keyword evidence="8 10" id="KW-0067">ATP-binding</keyword>
<dbReference type="GO" id="GO:0010928">
    <property type="term" value="P:regulation of auxin mediated signaling pathway"/>
    <property type="evidence" value="ECO:0007669"/>
    <property type="project" value="UniProtKB-ARBA"/>
</dbReference>
<dbReference type="PANTHER" id="PTHR23257">
    <property type="entry name" value="SERINE-THREONINE PROTEIN KINASE"/>
    <property type="match status" value="1"/>
</dbReference>
<keyword evidence="6 10" id="KW-0547">Nucleotide-binding</keyword>
<dbReference type="FunFam" id="3.30.200.20:FF:000081">
    <property type="entry name" value="Octicosapeptide/phox/Bem1p domain kinase superfamily protein"/>
    <property type="match status" value="1"/>
</dbReference>
<feature type="compositionally biased region" description="Polar residues" evidence="11">
    <location>
        <begin position="378"/>
        <end position="388"/>
    </location>
</feature>
<dbReference type="InterPro" id="IPR050167">
    <property type="entry name" value="Ser_Thr_protein_kinase"/>
</dbReference>
<dbReference type="Gene3D" id="1.10.510.10">
    <property type="entry name" value="Transferase(Phosphotransferase) domain 1"/>
    <property type="match status" value="1"/>
</dbReference>
<dbReference type="PRINTS" id="PR00109">
    <property type="entry name" value="TYRKINASE"/>
</dbReference>
<comment type="subcellular location">
    <subcellularLocation>
        <location evidence="1">Cytoplasm</location>
    </subcellularLocation>
</comment>
<proteinExistence type="predicted"/>
<dbReference type="GO" id="GO:0007165">
    <property type="term" value="P:signal transduction"/>
    <property type="evidence" value="ECO:0000318"/>
    <property type="project" value="GO_Central"/>
</dbReference>
<keyword evidence="7 13" id="KW-0418">Kinase</keyword>
<evidence type="ECO:0000259" key="12">
    <source>
        <dbReference type="PROSITE" id="PS50011"/>
    </source>
</evidence>
<dbReference type="InterPro" id="IPR011009">
    <property type="entry name" value="Kinase-like_dom_sf"/>
</dbReference>
<dbReference type="GO" id="GO:0004674">
    <property type="term" value="F:protein serine/threonine kinase activity"/>
    <property type="evidence" value="ECO:0007669"/>
    <property type="project" value="UniProtKB-KW"/>
</dbReference>
<dbReference type="PROSITE" id="PS00107">
    <property type="entry name" value="PROTEIN_KINASE_ATP"/>
    <property type="match status" value="1"/>
</dbReference>
<feature type="region of interest" description="Disordered" evidence="11">
    <location>
        <begin position="1441"/>
        <end position="1460"/>
    </location>
</feature>
<dbReference type="InParanoid" id="B9SC34"/>
<dbReference type="EMBL" id="EQ973918">
    <property type="protein sequence ID" value="EEF38892.1"/>
    <property type="molecule type" value="Genomic_DNA"/>
</dbReference>
<accession>B9SC34</accession>
<feature type="binding site" evidence="10">
    <location>
        <position position="1211"/>
    </location>
    <ligand>
        <name>ATP</name>
        <dbReference type="ChEBI" id="CHEBI:30616"/>
    </ligand>
</feature>
<feature type="region of interest" description="Disordered" evidence="11">
    <location>
        <begin position="334"/>
        <end position="403"/>
    </location>
</feature>
<evidence type="ECO:0000256" key="2">
    <source>
        <dbReference type="ARBA" id="ARBA00022490"/>
    </source>
</evidence>
<evidence type="ECO:0000256" key="9">
    <source>
        <dbReference type="ARBA" id="ARBA00023294"/>
    </source>
</evidence>
<dbReference type="FunFam" id="3.10.20.90:FF:000058">
    <property type="entry name" value="Octicosapeptide/phox/Bem1p domain kinase superfamily protein"/>
    <property type="match status" value="1"/>
</dbReference>
<dbReference type="EC" id="2.7.10.2" evidence="13"/>
<evidence type="ECO:0000256" key="3">
    <source>
        <dbReference type="ARBA" id="ARBA00022527"/>
    </source>
</evidence>
<gene>
    <name evidence="13" type="ORF">RCOM_0702510</name>
</gene>
<evidence type="ECO:0000256" key="10">
    <source>
        <dbReference type="PROSITE-ProRule" id="PRU10141"/>
    </source>
</evidence>
<dbReference type="FunCoup" id="B9SC34">
    <property type="interactions" value="887"/>
</dbReference>
<dbReference type="PROSITE" id="PS00108">
    <property type="entry name" value="PROTEIN_KINASE_ST"/>
    <property type="match status" value="1"/>
</dbReference>
<dbReference type="FunFam" id="1.10.510.10:FF:000142">
    <property type="entry name" value="Octicosapeptide/phox/Bem1p domain kinase superfamily protein"/>
    <property type="match status" value="1"/>
</dbReference>
<name>B9SC34_RICCO</name>
<dbReference type="STRING" id="3988.B9SC34"/>
<keyword evidence="3 13" id="KW-0723">Serine/threonine-protein kinase</keyword>
<keyword evidence="9" id="KW-0927">Auxin signaling pathway</keyword>
<dbReference type="SMART" id="SM00666">
    <property type="entry name" value="PB1"/>
    <property type="match status" value="1"/>
</dbReference>
<dbReference type="GO" id="GO:0005737">
    <property type="term" value="C:cytoplasm"/>
    <property type="evidence" value="ECO:0000318"/>
    <property type="project" value="GO_Central"/>
</dbReference>
<dbReference type="SUPFAM" id="SSF54277">
    <property type="entry name" value="CAD &amp; PB1 domains"/>
    <property type="match status" value="1"/>
</dbReference>
<evidence type="ECO:0000256" key="5">
    <source>
        <dbReference type="ARBA" id="ARBA00022679"/>
    </source>
</evidence>
<evidence type="ECO:0000313" key="13">
    <source>
        <dbReference type="EMBL" id="EEF38892.1"/>
    </source>
</evidence>
<dbReference type="GO" id="GO:0005524">
    <property type="term" value="F:ATP binding"/>
    <property type="evidence" value="ECO:0007669"/>
    <property type="project" value="UniProtKB-UniRule"/>
</dbReference>
<dbReference type="PANTHER" id="PTHR23257:SF797">
    <property type="entry name" value="KINASE SUPERFAMILY WITH OCTICOSAPEPTIDE_PHOX_BEM1P DOMAIN-CONTAINING PROTEIN"/>
    <property type="match status" value="1"/>
</dbReference>
<dbReference type="CDD" id="cd06410">
    <property type="entry name" value="PB1_UP2"/>
    <property type="match status" value="1"/>
</dbReference>
<dbReference type="Pfam" id="PF00564">
    <property type="entry name" value="PB1"/>
    <property type="match status" value="1"/>
</dbReference>
<keyword evidence="14" id="KW-1185">Reference proteome</keyword>
<dbReference type="GO" id="GO:0009734">
    <property type="term" value="P:auxin-activated signaling pathway"/>
    <property type="evidence" value="ECO:0007669"/>
    <property type="project" value="UniProtKB-KW"/>
</dbReference>
<reference evidence="14" key="1">
    <citation type="journal article" date="2010" name="Nat. Biotechnol.">
        <title>Draft genome sequence of the oilseed species Ricinus communis.</title>
        <authorList>
            <person name="Chan A.P."/>
            <person name="Crabtree J."/>
            <person name="Zhao Q."/>
            <person name="Lorenzi H."/>
            <person name="Orvis J."/>
            <person name="Puiu D."/>
            <person name="Melake-Berhan A."/>
            <person name="Jones K.M."/>
            <person name="Redman J."/>
            <person name="Chen G."/>
            <person name="Cahoon E.B."/>
            <person name="Gedil M."/>
            <person name="Stanke M."/>
            <person name="Haas B.J."/>
            <person name="Wortman J.R."/>
            <person name="Fraser-Liggett C.M."/>
            <person name="Ravel J."/>
            <person name="Rabinowicz P.D."/>
        </authorList>
    </citation>
    <scope>NUCLEOTIDE SEQUENCE [LARGE SCALE GENOMIC DNA]</scope>
    <source>
        <strain evidence="14">cv. Hale</strain>
    </source>
</reference>
<dbReference type="CDD" id="cd13999">
    <property type="entry name" value="STKc_MAP3K-like"/>
    <property type="match status" value="1"/>
</dbReference>
<keyword evidence="2" id="KW-0963">Cytoplasm</keyword>
<evidence type="ECO:0000256" key="11">
    <source>
        <dbReference type="SAM" id="MobiDB-lite"/>
    </source>
</evidence>
<evidence type="ECO:0000313" key="14">
    <source>
        <dbReference type="Proteomes" id="UP000008311"/>
    </source>
</evidence>
<feature type="region of interest" description="Disordered" evidence="11">
    <location>
        <begin position="996"/>
        <end position="1018"/>
    </location>
</feature>
<dbReference type="Proteomes" id="UP000008311">
    <property type="component" value="Unassembled WGS sequence"/>
</dbReference>